<dbReference type="Proteomes" id="UP001221757">
    <property type="component" value="Unassembled WGS sequence"/>
</dbReference>
<gene>
    <name evidence="1" type="ORF">B0H17DRAFT_968981</name>
</gene>
<keyword evidence="2" id="KW-1185">Reference proteome</keyword>
<name>A0AAD7F8E5_MYCRO</name>
<accession>A0AAD7F8E5</accession>
<reference evidence="1" key="1">
    <citation type="submission" date="2023-03" db="EMBL/GenBank/DDBJ databases">
        <title>Massive genome expansion in bonnet fungi (Mycena s.s.) driven by repeated elements and novel gene families across ecological guilds.</title>
        <authorList>
            <consortium name="Lawrence Berkeley National Laboratory"/>
            <person name="Harder C.B."/>
            <person name="Miyauchi S."/>
            <person name="Viragh M."/>
            <person name="Kuo A."/>
            <person name="Thoen E."/>
            <person name="Andreopoulos B."/>
            <person name="Lu D."/>
            <person name="Skrede I."/>
            <person name="Drula E."/>
            <person name="Henrissat B."/>
            <person name="Morin E."/>
            <person name="Kohler A."/>
            <person name="Barry K."/>
            <person name="LaButti K."/>
            <person name="Morin E."/>
            <person name="Salamov A."/>
            <person name="Lipzen A."/>
            <person name="Mereny Z."/>
            <person name="Hegedus B."/>
            <person name="Baldrian P."/>
            <person name="Stursova M."/>
            <person name="Weitz H."/>
            <person name="Taylor A."/>
            <person name="Grigoriev I.V."/>
            <person name="Nagy L.G."/>
            <person name="Martin F."/>
            <person name="Kauserud H."/>
        </authorList>
    </citation>
    <scope>NUCLEOTIDE SEQUENCE</scope>
    <source>
        <strain evidence="1">CBHHK067</strain>
    </source>
</reference>
<evidence type="ECO:0000313" key="1">
    <source>
        <dbReference type="EMBL" id="KAJ7602774.1"/>
    </source>
</evidence>
<organism evidence="1 2">
    <name type="scientific">Mycena rosella</name>
    <name type="common">Pink bonnet</name>
    <name type="synonym">Agaricus rosellus</name>
    <dbReference type="NCBI Taxonomy" id="1033263"/>
    <lineage>
        <taxon>Eukaryota</taxon>
        <taxon>Fungi</taxon>
        <taxon>Dikarya</taxon>
        <taxon>Basidiomycota</taxon>
        <taxon>Agaricomycotina</taxon>
        <taxon>Agaricomycetes</taxon>
        <taxon>Agaricomycetidae</taxon>
        <taxon>Agaricales</taxon>
        <taxon>Marasmiineae</taxon>
        <taxon>Mycenaceae</taxon>
        <taxon>Mycena</taxon>
    </lineage>
</organism>
<dbReference type="AlphaFoldDB" id="A0AAD7F8E5"/>
<sequence length="138" mass="14981">MKAFLAVEDQLEDAIFSTKTHASLEGGRAVKCPCGKEEAKFRCPECGATNMVCAACLVKMHPDQNFHHVEEWDGSGFVRRHCGRSGTSCILHTEGLVCPNGPKNEKGGVKEGTGQDGCGCDKWNTCNRVFFVVAAMQE</sequence>
<comment type="caution">
    <text evidence="1">The sequence shown here is derived from an EMBL/GenBank/DDBJ whole genome shotgun (WGS) entry which is preliminary data.</text>
</comment>
<proteinExistence type="predicted"/>
<protein>
    <submittedName>
        <fullName evidence="1">Uncharacterized protein</fullName>
    </submittedName>
</protein>
<evidence type="ECO:0000313" key="2">
    <source>
        <dbReference type="Proteomes" id="UP001221757"/>
    </source>
</evidence>
<dbReference type="EMBL" id="JARKIE010001364">
    <property type="protein sequence ID" value="KAJ7602774.1"/>
    <property type="molecule type" value="Genomic_DNA"/>
</dbReference>